<organism evidence="2 7">
    <name type="scientific">Phytophthora rubi</name>
    <dbReference type="NCBI Taxonomy" id="129364"/>
    <lineage>
        <taxon>Eukaryota</taxon>
        <taxon>Sar</taxon>
        <taxon>Stramenopiles</taxon>
        <taxon>Oomycota</taxon>
        <taxon>Peronosporomycetes</taxon>
        <taxon>Peronosporales</taxon>
        <taxon>Peronosporaceae</taxon>
        <taxon>Phytophthora</taxon>
    </lineage>
</organism>
<reference evidence="5 7" key="1">
    <citation type="submission" date="2018-09" db="EMBL/GenBank/DDBJ databases">
        <title>Genomic investigation of the strawberry pathogen Phytophthora fragariae indicates pathogenicity is determined by transcriptional variation in three key races.</title>
        <authorList>
            <person name="Adams T.M."/>
            <person name="Armitage A.D."/>
            <person name="Sobczyk M.K."/>
            <person name="Bates H.J."/>
            <person name="Dunwell J.M."/>
            <person name="Nellist C.F."/>
            <person name="Harrison R.J."/>
        </authorList>
    </citation>
    <scope>NUCLEOTIDE SEQUENCE [LARGE SCALE GENOMIC DNA]</scope>
    <source>
        <strain evidence="3 5">SCRP249</strain>
        <strain evidence="2 7">SCRP324</strain>
        <strain evidence="4 6">SCRP333</strain>
    </source>
</reference>
<protein>
    <recommendedName>
        <fullName evidence="8">RxLR effector protein</fullName>
    </recommendedName>
</protein>
<evidence type="ECO:0008006" key="8">
    <source>
        <dbReference type="Google" id="ProtNLM"/>
    </source>
</evidence>
<keyword evidence="6" id="KW-1185">Reference proteome</keyword>
<sequence length="50" mass="5493">MRQMATVPLFMLSKAFFTCIIVPVCRNSGRDRLSFVSIRGYGAIRPGGNG</sequence>
<feature type="signal peptide" evidence="1">
    <location>
        <begin position="1"/>
        <end position="15"/>
    </location>
</feature>
<evidence type="ECO:0000313" key="2">
    <source>
        <dbReference type="EMBL" id="KAE8990084.1"/>
    </source>
</evidence>
<keyword evidence="1" id="KW-0732">Signal</keyword>
<evidence type="ECO:0000313" key="5">
    <source>
        <dbReference type="Proteomes" id="UP000429607"/>
    </source>
</evidence>
<evidence type="ECO:0000313" key="4">
    <source>
        <dbReference type="EMBL" id="KAE9305095.1"/>
    </source>
</evidence>
<dbReference type="EMBL" id="QXFT01002040">
    <property type="protein sequence ID" value="KAE9305095.1"/>
    <property type="molecule type" value="Genomic_DNA"/>
</dbReference>
<name>A0A6A3JD47_9STRA</name>
<dbReference type="AlphaFoldDB" id="A0A6A3JD47"/>
<accession>A0A6A3JD47</accession>
<evidence type="ECO:0000256" key="1">
    <source>
        <dbReference type="SAM" id="SignalP"/>
    </source>
</evidence>
<gene>
    <name evidence="3" type="ORF">PR001_g19351</name>
    <name evidence="2" type="ORF">PR002_g21257</name>
    <name evidence="4" type="ORF">PR003_g21588</name>
</gene>
<evidence type="ECO:0000313" key="7">
    <source>
        <dbReference type="Proteomes" id="UP000435112"/>
    </source>
</evidence>
<proteinExistence type="predicted"/>
<evidence type="ECO:0000313" key="6">
    <source>
        <dbReference type="Proteomes" id="UP000434957"/>
    </source>
</evidence>
<dbReference type="Proteomes" id="UP000434957">
    <property type="component" value="Unassembled WGS sequence"/>
</dbReference>
<feature type="chain" id="PRO_5036164560" description="RxLR effector protein" evidence="1">
    <location>
        <begin position="16"/>
        <end position="50"/>
    </location>
</feature>
<dbReference type="EMBL" id="QXFU01002125">
    <property type="protein sequence ID" value="KAE8990084.1"/>
    <property type="molecule type" value="Genomic_DNA"/>
</dbReference>
<evidence type="ECO:0000313" key="3">
    <source>
        <dbReference type="EMBL" id="KAE8998340.1"/>
    </source>
</evidence>
<dbReference type="EMBL" id="QXFV01001788">
    <property type="protein sequence ID" value="KAE8998340.1"/>
    <property type="molecule type" value="Genomic_DNA"/>
</dbReference>
<dbReference type="OrthoDB" id="10270114at2759"/>
<dbReference type="Proteomes" id="UP000429607">
    <property type="component" value="Unassembled WGS sequence"/>
</dbReference>
<comment type="caution">
    <text evidence="2">The sequence shown here is derived from an EMBL/GenBank/DDBJ whole genome shotgun (WGS) entry which is preliminary data.</text>
</comment>
<dbReference type="Proteomes" id="UP000435112">
    <property type="component" value="Unassembled WGS sequence"/>
</dbReference>